<evidence type="ECO:0000256" key="1">
    <source>
        <dbReference type="SAM" id="MobiDB-lite"/>
    </source>
</evidence>
<dbReference type="RefSeq" id="WP_322876547.1">
    <property type="nucleotide sequence ID" value="NZ_JAVMIP010000001.1"/>
</dbReference>
<organism evidence="2 3">
    <name type="scientific">Pseudocalidococcus azoricus BACA0444</name>
    <dbReference type="NCBI Taxonomy" id="2918990"/>
    <lineage>
        <taxon>Bacteria</taxon>
        <taxon>Bacillati</taxon>
        <taxon>Cyanobacteriota</taxon>
        <taxon>Cyanophyceae</taxon>
        <taxon>Acaryochloridales</taxon>
        <taxon>Thermosynechococcaceae</taxon>
        <taxon>Pseudocalidococcus</taxon>
        <taxon>Pseudocalidococcus azoricus</taxon>
    </lineage>
</organism>
<dbReference type="EMBL" id="JAVMIP010000001">
    <property type="protein sequence ID" value="MDS3859208.1"/>
    <property type="molecule type" value="Genomic_DNA"/>
</dbReference>
<dbReference type="Gene3D" id="2.130.10.10">
    <property type="entry name" value="YVTN repeat-like/Quinoprotein amine dehydrogenase"/>
    <property type="match status" value="1"/>
</dbReference>
<evidence type="ECO:0000313" key="3">
    <source>
        <dbReference type="Proteomes" id="UP001268256"/>
    </source>
</evidence>
<gene>
    <name evidence="2" type="ORF">RIF25_00165</name>
</gene>
<dbReference type="InterPro" id="IPR015943">
    <property type="entry name" value="WD40/YVTN_repeat-like_dom_sf"/>
</dbReference>
<dbReference type="Proteomes" id="UP001268256">
    <property type="component" value="Unassembled WGS sequence"/>
</dbReference>
<feature type="compositionally biased region" description="Polar residues" evidence="1">
    <location>
        <begin position="9"/>
        <end position="20"/>
    </location>
</feature>
<name>A0AAE4FPA3_9CYAN</name>
<accession>A0AAE4FPA3</accession>
<sequence length="554" mass="61400">MVSMEEQLQPEQVNTDASVSPTPPQPAALNRRSLLQIAATSVLGVGLARPALAAETTPTLPPQGVALEPGYSPNQPIHRKVSNIDDYLFRLPNGDVIGDYILLCPQKMGGGTHALDLKTGTVMASIWYWNYGDYCPISHHIQAFPSSNPYEGFEFINSCQGGKDALIFGIPTPMSEPAEGFNMYKVKYDGNMMVLEDNVAASTGLGLGVHTTIKPDDAQSYWITDGQKDIAAWFDRGSSQVKVALKYDWVPNVPELDQAWRQGGTLKVRRIYPDATTGLFDYQGTKGLKIDWEMVPSGELLVEEGQIPGQDVLGLCGADGTIWHPSGRWAATLIRLCGGLVVLDAQKNMEPVTFCSFNSQTPDHYPVTKTDKDTWEIKLDQVGSPGHESGFSPDGKYFCFMNNGRENALGVFDSSDPDPKKWKKFAEIRDPLWYGRYPEPFHMVFTPDAKKLYLVILYPAPAKSGVMVIDTETWKIRKEIQNIAPDVESITITPDGRYVVGITGGFQRYRSMVYFIDTRTDELVGFMPSPGGHHDLSLVPRSVDELRWSRSCML</sequence>
<dbReference type="InterPro" id="IPR006311">
    <property type="entry name" value="TAT_signal"/>
</dbReference>
<comment type="caution">
    <text evidence="2">The sequence shown here is derived from an EMBL/GenBank/DDBJ whole genome shotgun (WGS) entry which is preliminary data.</text>
</comment>
<proteinExistence type="predicted"/>
<feature type="region of interest" description="Disordered" evidence="1">
    <location>
        <begin position="1"/>
        <end position="27"/>
    </location>
</feature>
<evidence type="ECO:0000313" key="2">
    <source>
        <dbReference type="EMBL" id="MDS3859208.1"/>
    </source>
</evidence>
<protein>
    <submittedName>
        <fullName evidence="2">Uncharacterized protein</fullName>
    </submittedName>
</protein>
<dbReference type="SUPFAM" id="SSF50969">
    <property type="entry name" value="YVTN repeat-like/Quinoprotein amine dehydrogenase"/>
    <property type="match status" value="1"/>
</dbReference>
<dbReference type="PROSITE" id="PS51318">
    <property type="entry name" value="TAT"/>
    <property type="match status" value="1"/>
</dbReference>
<dbReference type="AlphaFoldDB" id="A0AAE4FPA3"/>
<reference evidence="3" key="1">
    <citation type="submission" date="2023-07" db="EMBL/GenBank/DDBJ databases">
        <authorList>
            <person name="Luz R."/>
            <person name="Cordeiro R."/>
            <person name="Fonseca A."/>
            <person name="Goncalves V."/>
        </authorList>
    </citation>
    <scope>NUCLEOTIDE SEQUENCE [LARGE SCALE GENOMIC DNA]</scope>
    <source>
        <strain evidence="3">BACA0444</strain>
    </source>
</reference>
<keyword evidence="3" id="KW-1185">Reference proteome</keyword>
<dbReference type="InterPro" id="IPR011044">
    <property type="entry name" value="Quino_amine_DH_bsu"/>
</dbReference>